<reference evidence="1" key="1">
    <citation type="submission" date="2021-03" db="EMBL/GenBank/DDBJ databases">
        <authorList>
            <person name="Tran Van P."/>
        </authorList>
    </citation>
    <scope>NUCLEOTIDE SEQUENCE</scope>
</reference>
<feature type="non-terminal residue" evidence="1">
    <location>
        <position position="1"/>
    </location>
</feature>
<evidence type="ECO:0000313" key="1">
    <source>
        <dbReference type="EMBL" id="CAG2065094.1"/>
    </source>
</evidence>
<proteinExistence type="predicted"/>
<evidence type="ECO:0000313" key="2">
    <source>
        <dbReference type="Proteomes" id="UP001153148"/>
    </source>
</evidence>
<protein>
    <submittedName>
        <fullName evidence="1">Uncharacterized protein</fullName>
    </submittedName>
</protein>
<organism evidence="1 2">
    <name type="scientific">Timema podura</name>
    <name type="common">Walking stick</name>
    <dbReference type="NCBI Taxonomy" id="61482"/>
    <lineage>
        <taxon>Eukaryota</taxon>
        <taxon>Metazoa</taxon>
        <taxon>Ecdysozoa</taxon>
        <taxon>Arthropoda</taxon>
        <taxon>Hexapoda</taxon>
        <taxon>Insecta</taxon>
        <taxon>Pterygota</taxon>
        <taxon>Neoptera</taxon>
        <taxon>Polyneoptera</taxon>
        <taxon>Phasmatodea</taxon>
        <taxon>Timematodea</taxon>
        <taxon>Timematoidea</taxon>
        <taxon>Timematidae</taxon>
        <taxon>Timema</taxon>
    </lineage>
</organism>
<dbReference type="Proteomes" id="UP001153148">
    <property type="component" value="Unassembled WGS sequence"/>
</dbReference>
<name>A0ABN7PG68_TIMPD</name>
<comment type="caution">
    <text evidence="1">The sequence shown here is derived from an EMBL/GenBank/DDBJ whole genome shotgun (WGS) entry which is preliminary data.</text>
</comment>
<accession>A0ABN7PG68</accession>
<keyword evidence="2" id="KW-1185">Reference proteome</keyword>
<dbReference type="EMBL" id="CAJPIN010039723">
    <property type="protein sequence ID" value="CAG2065094.1"/>
    <property type="molecule type" value="Genomic_DNA"/>
</dbReference>
<gene>
    <name evidence="1" type="ORF">TPAB3V08_LOCUS12038</name>
</gene>
<sequence>SPSSVDWLNTTGALANYATEAYSSKWDGPTSILRTIRGDPPVVGFSNEHKGIRQSSLYVFVACLQACITEVKEWFGNQINLCRDRGLNPGTPAQKSDTLPPRPPEDACGVLVPPVAQRMLAACSYSPVAQRMLAACSFHQWFKGCLRRVRFTSGSEDACSVFVPPVAQRMLGACSFHQWFRGCLRRARFTSGSEDAWGVLVSPVAQRKLAACSFHVQTDEHYTPFRSIEGKNGRAKVKIIVEKEMIWSRLEMQRRGKVHL</sequence>